<comment type="subcellular location">
    <subcellularLocation>
        <location evidence="7">Cell membrane</location>
        <topology evidence="7">Peripheral membrane protein</topology>
    </subcellularLocation>
    <subcellularLocation>
        <location evidence="1">Membrane</location>
    </subcellularLocation>
</comment>
<keyword evidence="7" id="KW-1003">Cell membrane</keyword>
<protein>
    <recommendedName>
        <fullName evidence="7">ATP synthase subunit delta</fullName>
    </recommendedName>
    <alternativeName>
        <fullName evidence="7">ATP synthase F(1) sector subunit delta</fullName>
    </alternativeName>
    <alternativeName>
        <fullName evidence="7">F-type ATPase subunit delta</fullName>
        <shortName evidence="7">F-ATPase subunit delta</shortName>
    </alternativeName>
</protein>
<evidence type="ECO:0000256" key="6">
    <source>
        <dbReference type="ARBA" id="ARBA00023310"/>
    </source>
</evidence>
<evidence type="ECO:0000256" key="5">
    <source>
        <dbReference type="ARBA" id="ARBA00023136"/>
    </source>
</evidence>
<dbReference type="InterPro" id="IPR026015">
    <property type="entry name" value="ATP_synth_OSCP/delta_N_sf"/>
</dbReference>
<sequence>MSIFTVASRYAKSLLELVQEQGNLDAVKTDVEQIIAVLKSNTEVQAVLKNPIISGDKKRGVLLALFDNKVNPLIVSFFTILVNKGRAAILVDILQEFIREYNVVKGIVNATVVSATALSEENLKNIQAKIASEIGAQVLLKNKVDASVIGGFVIRVGDKQIDASIAGKLQKLDKYFVSQGV</sequence>
<dbReference type="InterPro" id="IPR020781">
    <property type="entry name" value="ATPase_OSCP/d_CS"/>
</dbReference>
<organism evidence="8 9">
    <name type="scientific">Sphingobacterium bambusae</name>
    <dbReference type="NCBI Taxonomy" id="662858"/>
    <lineage>
        <taxon>Bacteria</taxon>
        <taxon>Pseudomonadati</taxon>
        <taxon>Bacteroidota</taxon>
        <taxon>Sphingobacteriia</taxon>
        <taxon>Sphingobacteriales</taxon>
        <taxon>Sphingobacteriaceae</taxon>
        <taxon>Sphingobacterium</taxon>
    </lineage>
</organism>
<keyword evidence="5 7" id="KW-0472">Membrane</keyword>
<comment type="caution">
    <text evidence="8">The sequence shown here is derived from an EMBL/GenBank/DDBJ whole genome shotgun (WGS) entry which is preliminary data.</text>
</comment>
<dbReference type="PRINTS" id="PR00125">
    <property type="entry name" value="ATPASEDELTA"/>
</dbReference>
<keyword evidence="6 7" id="KW-0066">ATP synthesis</keyword>
<keyword evidence="9" id="KW-1185">Reference proteome</keyword>
<evidence type="ECO:0000256" key="7">
    <source>
        <dbReference type="HAMAP-Rule" id="MF_01416"/>
    </source>
</evidence>
<dbReference type="SUPFAM" id="SSF47928">
    <property type="entry name" value="N-terminal domain of the delta subunit of the F1F0-ATP synthase"/>
    <property type="match status" value="1"/>
</dbReference>
<evidence type="ECO:0000313" key="8">
    <source>
        <dbReference type="EMBL" id="MFD2968261.1"/>
    </source>
</evidence>
<dbReference type="Pfam" id="PF00213">
    <property type="entry name" value="OSCP"/>
    <property type="match status" value="1"/>
</dbReference>
<name>A0ABW6BJT6_9SPHI</name>
<keyword evidence="4 7" id="KW-0406">Ion transport</keyword>
<dbReference type="Gene3D" id="1.10.520.20">
    <property type="entry name" value="N-terminal domain of the delta subunit of the F1F0-ATP synthase"/>
    <property type="match status" value="1"/>
</dbReference>
<evidence type="ECO:0000313" key="9">
    <source>
        <dbReference type="Proteomes" id="UP001597525"/>
    </source>
</evidence>
<dbReference type="NCBIfam" id="TIGR01145">
    <property type="entry name" value="ATP_synt_delta"/>
    <property type="match status" value="1"/>
</dbReference>
<dbReference type="PROSITE" id="PS00389">
    <property type="entry name" value="ATPASE_DELTA"/>
    <property type="match status" value="1"/>
</dbReference>
<dbReference type="EMBL" id="JBHUPB010000008">
    <property type="protein sequence ID" value="MFD2968261.1"/>
    <property type="molecule type" value="Genomic_DNA"/>
</dbReference>
<evidence type="ECO:0000256" key="2">
    <source>
        <dbReference type="ARBA" id="ARBA00022448"/>
    </source>
</evidence>
<accession>A0ABW6BJT6</accession>
<dbReference type="InterPro" id="IPR000711">
    <property type="entry name" value="ATPase_OSCP/dsu"/>
</dbReference>
<keyword evidence="2 7" id="KW-0813">Transport</keyword>
<comment type="function">
    <text evidence="7">This protein is part of the stalk that links CF(0) to CF(1). It either transmits conformational changes from CF(0) to CF(1) or is implicated in proton conduction.</text>
</comment>
<evidence type="ECO:0000256" key="1">
    <source>
        <dbReference type="ARBA" id="ARBA00004370"/>
    </source>
</evidence>
<dbReference type="HAMAP" id="MF_01416">
    <property type="entry name" value="ATP_synth_delta_bact"/>
    <property type="match status" value="1"/>
</dbReference>
<reference evidence="9" key="1">
    <citation type="journal article" date="2019" name="Int. J. Syst. Evol. Microbiol.">
        <title>The Global Catalogue of Microorganisms (GCM) 10K type strain sequencing project: providing services to taxonomists for standard genome sequencing and annotation.</title>
        <authorList>
            <consortium name="The Broad Institute Genomics Platform"/>
            <consortium name="The Broad Institute Genome Sequencing Center for Infectious Disease"/>
            <person name="Wu L."/>
            <person name="Ma J."/>
        </authorList>
    </citation>
    <scope>NUCLEOTIDE SEQUENCE [LARGE SCALE GENOMIC DNA]</scope>
    <source>
        <strain evidence="9">KCTC 22814</strain>
    </source>
</reference>
<dbReference type="RefSeq" id="WP_320185752.1">
    <property type="nucleotide sequence ID" value="NZ_CP138332.1"/>
</dbReference>
<keyword evidence="3 7" id="KW-0375">Hydrogen ion transport</keyword>
<proteinExistence type="inferred from homology"/>
<gene>
    <name evidence="7 8" type="primary">atpH</name>
    <name evidence="8" type="ORF">ACFS7Y_12750</name>
</gene>
<keyword evidence="7" id="KW-0139">CF(1)</keyword>
<evidence type="ECO:0000256" key="4">
    <source>
        <dbReference type="ARBA" id="ARBA00023065"/>
    </source>
</evidence>
<comment type="function">
    <text evidence="7">F(1)F(0) ATP synthase produces ATP from ADP in the presence of a proton or sodium gradient. F-type ATPases consist of two structural domains, F(1) containing the extramembraneous catalytic core and F(0) containing the membrane proton channel, linked together by a central stalk and a peripheral stalk. During catalysis, ATP synthesis in the catalytic domain of F(1) is coupled via a rotary mechanism of the central stalk subunits to proton translocation.</text>
</comment>
<comment type="similarity">
    <text evidence="7">Belongs to the ATPase delta chain family.</text>
</comment>
<evidence type="ECO:0000256" key="3">
    <source>
        <dbReference type="ARBA" id="ARBA00022781"/>
    </source>
</evidence>
<dbReference type="PANTHER" id="PTHR11910">
    <property type="entry name" value="ATP SYNTHASE DELTA CHAIN"/>
    <property type="match status" value="1"/>
</dbReference>
<dbReference type="Proteomes" id="UP001597525">
    <property type="component" value="Unassembled WGS sequence"/>
</dbReference>